<gene>
    <name evidence="1" type="ORF">LEP1GSC172_3315</name>
</gene>
<dbReference type="EMBL" id="AKWD02000033">
    <property type="protein sequence ID" value="EMO53946.1"/>
    <property type="molecule type" value="Genomic_DNA"/>
</dbReference>
<dbReference type="Proteomes" id="UP000012112">
    <property type="component" value="Unassembled WGS sequence"/>
</dbReference>
<comment type="caution">
    <text evidence="1">The sequence shown here is derived from an EMBL/GenBank/DDBJ whole genome shotgun (WGS) entry which is preliminary data.</text>
</comment>
<reference evidence="1 2" key="1">
    <citation type="submission" date="2013-01" db="EMBL/GenBank/DDBJ databases">
        <authorList>
            <person name="Harkins D.M."/>
            <person name="Durkin A.S."/>
            <person name="Brinkac L.M."/>
            <person name="Haft D.H."/>
            <person name="Selengut J.D."/>
            <person name="Sanka R."/>
            <person name="DePew J."/>
            <person name="Purushe J."/>
            <person name="Matthias M.A."/>
            <person name="Vinetz J.M."/>
            <person name="Sutton G.G."/>
            <person name="Nierman W.C."/>
            <person name="Fouts D.E."/>
        </authorList>
    </citation>
    <scope>NUCLEOTIDE SEQUENCE [LARGE SCALE GENOMIC DNA]</scope>
    <source>
        <strain evidence="1 2">HAI1536</strain>
    </source>
</reference>
<dbReference type="AlphaFoldDB" id="M6VFX4"/>
<name>M6VFX4_9LEPT</name>
<evidence type="ECO:0000313" key="2">
    <source>
        <dbReference type="Proteomes" id="UP000012112"/>
    </source>
</evidence>
<evidence type="ECO:0000313" key="1">
    <source>
        <dbReference type="EMBL" id="EMO53946.1"/>
    </source>
</evidence>
<organism evidence="1 2">
    <name type="scientific">Leptospira noguchii</name>
    <dbReference type="NCBI Taxonomy" id="28182"/>
    <lineage>
        <taxon>Bacteria</taxon>
        <taxon>Pseudomonadati</taxon>
        <taxon>Spirochaetota</taxon>
        <taxon>Spirochaetia</taxon>
        <taxon>Leptospirales</taxon>
        <taxon>Leptospiraceae</taxon>
        <taxon>Leptospira</taxon>
    </lineage>
</organism>
<protein>
    <submittedName>
        <fullName evidence="1">Uncharacterized protein</fullName>
    </submittedName>
</protein>
<accession>M6VFX4</accession>
<proteinExistence type="predicted"/>
<sequence>MVKGIFYRDAIWRVAKYPEITLLTRTERRELSYRIHEEVDKVLEMIE</sequence>